<organism evidence="1 2">
    <name type="scientific">Acropora cervicornis</name>
    <name type="common">Staghorn coral</name>
    <dbReference type="NCBI Taxonomy" id="6130"/>
    <lineage>
        <taxon>Eukaryota</taxon>
        <taxon>Metazoa</taxon>
        <taxon>Cnidaria</taxon>
        <taxon>Anthozoa</taxon>
        <taxon>Hexacorallia</taxon>
        <taxon>Scleractinia</taxon>
        <taxon>Astrocoeniina</taxon>
        <taxon>Acroporidae</taxon>
        <taxon>Acropora</taxon>
    </lineage>
</organism>
<proteinExistence type="predicted"/>
<gene>
    <name evidence="1" type="ORF">P5673_025527</name>
</gene>
<reference evidence="1" key="1">
    <citation type="journal article" date="2023" name="G3 (Bethesda)">
        <title>Whole genome assembly and annotation of the endangered Caribbean coral Acropora cervicornis.</title>
        <authorList>
            <person name="Selwyn J.D."/>
            <person name="Vollmer S.V."/>
        </authorList>
    </citation>
    <scope>NUCLEOTIDE SEQUENCE</scope>
    <source>
        <strain evidence="1">K2</strain>
    </source>
</reference>
<comment type="caution">
    <text evidence="1">The sequence shown here is derived from an EMBL/GenBank/DDBJ whole genome shotgun (WGS) entry which is preliminary data.</text>
</comment>
<keyword evidence="2" id="KW-1185">Reference proteome</keyword>
<dbReference type="Proteomes" id="UP001249851">
    <property type="component" value="Unassembled WGS sequence"/>
</dbReference>
<dbReference type="AlphaFoldDB" id="A0AAD9Q1N7"/>
<name>A0AAD9Q1N7_ACRCE</name>
<dbReference type="EMBL" id="JARQWQ010000080">
    <property type="protein sequence ID" value="KAK2553079.1"/>
    <property type="molecule type" value="Genomic_DNA"/>
</dbReference>
<accession>A0AAD9Q1N7</accession>
<reference evidence="1" key="2">
    <citation type="journal article" date="2023" name="Science">
        <title>Genomic signatures of disease resistance in endangered staghorn corals.</title>
        <authorList>
            <person name="Vollmer S.V."/>
            <person name="Selwyn J.D."/>
            <person name="Despard B.A."/>
            <person name="Roesel C.L."/>
        </authorList>
    </citation>
    <scope>NUCLEOTIDE SEQUENCE</scope>
    <source>
        <strain evidence="1">K2</strain>
    </source>
</reference>
<sequence>MPDDVVIIEGTDAAVLREKRQRLNLTNFNVEIAAREAMGFRNAYGVMANRISARNNRRADCKAKPKIAQAQTHLRSKGHEKFDGVYKCAVNELYLSRKELRRQGNSGKVYQTFIIKADDPVAEQRFEVLGGTSSTATRCVVNVQ</sequence>
<evidence type="ECO:0000313" key="2">
    <source>
        <dbReference type="Proteomes" id="UP001249851"/>
    </source>
</evidence>
<evidence type="ECO:0000313" key="1">
    <source>
        <dbReference type="EMBL" id="KAK2553079.1"/>
    </source>
</evidence>
<protein>
    <submittedName>
        <fullName evidence="1">Uncharacterized protein</fullName>
    </submittedName>
</protein>